<dbReference type="GO" id="GO:0031901">
    <property type="term" value="C:early endosome membrane"/>
    <property type="evidence" value="ECO:0007669"/>
    <property type="project" value="TreeGrafter"/>
</dbReference>
<dbReference type="Gene3D" id="1.20.1270.60">
    <property type="entry name" value="Arfaptin homology (AH) domain/BAR domain"/>
    <property type="match status" value="1"/>
</dbReference>
<dbReference type="GO" id="GO:0032266">
    <property type="term" value="F:phosphatidylinositol-3-phosphate binding"/>
    <property type="evidence" value="ECO:0007669"/>
    <property type="project" value="TreeGrafter"/>
</dbReference>
<dbReference type="GO" id="GO:2000786">
    <property type="term" value="P:positive regulation of autophagosome assembly"/>
    <property type="evidence" value="ECO:0007669"/>
    <property type="project" value="TreeGrafter"/>
</dbReference>
<dbReference type="EMBL" id="CAXLJL010000101">
    <property type="protein sequence ID" value="CAL5131735.1"/>
    <property type="molecule type" value="Genomic_DNA"/>
</dbReference>
<dbReference type="GO" id="GO:0015031">
    <property type="term" value="P:protein transport"/>
    <property type="evidence" value="ECO:0007669"/>
    <property type="project" value="InterPro"/>
</dbReference>
<feature type="compositionally biased region" description="Low complexity" evidence="2">
    <location>
        <begin position="329"/>
        <end position="345"/>
    </location>
</feature>
<proteinExistence type="inferred from homology"/>
<evidence type="ECO:0000259" key="3">
    <source>
        <dbReference type="PROSITE" id="PS50195"/>
    </source>
</evidence>
<protein>
    <recommendedName>
        <fullName evidence="3">PX domain-containing protein</fullName>
    </recommendedName>
</protein>
<accession>A0AAV2T3D2</accession>
<dbReference type="SUPFAM" id="SSF64268">
    <property type="entry name" value="PX domain"/>
    <property type="match status" value="1"/>
</dbReference>
<dbReference type="GO" id="GO:0005886">
    <property type="term" value="C:plasma membrane"/>
    <property type="evidence" value="ECO:0007669"/>
    <property type="project" value="TreeGrafter"/>
</dbReference>
<sequence>MALWSVKIHDFERGDDGSVFYVIQVVALSERGTSEPFTWYVRRRYSHFLAFRKALRKAYPTCLIPPLPPKTDLLAAVRQHVSPPRIVTRDSNAVAHIFPSGRRDPKLIDSRCHGLQTFLFHILCHRRLKEDLLVNLFLKSSDDWTTQLQKSIYCIGTDLFGASPTANSNPLSNVDPGSSALTPEVLLEQYLPAGIQSNLMENRASSLQTVFQNLFNLQQTLIKLSIHTHRLYKEYAEAFFRWSAQDITVPAVANAIQMFGHELDRYSYVMDPAYEEEADLDDQLGVWQEYGGCLTEVHQAYKSAQATLESARQQAAKVAKSNSSHRKSISSNVGAASTASPSSGPVEHFQSLKVATGRISHEVLGEILDFEQFYQANLIYMFHTYACLQFRRAERCRKIWERITGGLKRALENLGDK</sequence>
<dbReference type="PANTHER" id="PTHR46596">
    <property type="entry name" value="SORTING NEXIN-4"/>
    <property type="match status" value="1"/>
</dbReference>
<evidence type="ECO:0000256" key="1">
    <source>
        <dbReference type="ARBA" id="ARBA00010883"/>
    </source>
</evidence>
<dbReference type="PROSITE" id="PS50195">
    <property type="entry name" value="PX"/>
    <property type="match status" value="1"/>
</dbReference>
<dbReference type="InterPro" id="IPR034783">
    <property type="entry name" value="SNX4"/>
</dbReference>
<dbReference type="PANTHER" id="PTHR46596:SF1">
    <property type="entry name" value="SORTING NEXIN-4"/>
    <property type="match status" value="1"/>
</dbReference>
<dbReference type="CDD" id="cd06093">
    <property type="entry name" value="PX_domain"/>
    <property type="match status" value="1"/>
</dbReference>
<dbReference type="Pfam" id="PF00787">
    <property type="entry name" value="PX"/>
    <property type="match status" value="1"/>
</dbReference>
<organism evidence="4 5">
    <name type="scientific">Calicophoron daubneyi</name>
    <name type="common">Rumen fluke</name>
    <name type="synonym">Paramphistomum daubneyi</name>
    <dbReference type="NCBI Taxonomy" id="300641"/>
    <lineage>
        <taxon>Eukaryota</taxon>
        <taxon>Metazoa</taxon>
        <taxon>Spiralia</taxon>
        <taxon>Lophotrochozoa</taxon>
        <taxon>Platyhelminthes</taxon>
        <taxon>Trematoda</taxon>
        <taxon>Digenea</taxon>
        <taxon>Plagiorchiida</taxon>
        <taxon>Pronocephalata</taxon>
        <taxon>Paramphistomoidea</taxon>
        <taxon>Paramphistomidae</taxon>
        <taxon>Calicophoron</taxon>
    </lineage>
</organism>
<dbReference type="InterPro" id="IPR027267">
    <property type="entry name" value="AH/BAR_dom_sf"/>
</dbReference>
<name>A0AAV2T3D2_CALDB</name>
<gene>
    <name evidence="4" type="ORF">CDAUBV1_LOCUS4238</name>
</gene>
<comment type="similarity">
    <text evidence="1">Belongs to the sorting nexin family.</text>
</comment>
<dbReference type="GO" id="GO:0031201">
    <property type="term" value="C:SNARE complex"/>
    <property type="evidence" value="ECO:0007669"/>
    <property type="project" value="TreeGrafter"/>
</dbReference>
<comment type="caution">
    <text evidence="4">The sequence shown here is derived from an EMBL/GenBank/DDBJ whole genome shotgun (WGS) entry which is preliminary data.</text>
</comment>
<dbReference type="InterPro" id="IPR036871">
    <property type="entry name" value="PX_dom_sf"/>
</dbReference>
<dbReference type="Proteomes" id="UP001497525">
    <property type="component" value="Unassembled WGS sequence"/>
</dbReference>
<dbReference type="SMART" id="SM00312">
    <property type="entry name" value="PX"/>
    <property type="match status" value="1"/>
</dbReference>
<dbReference type="InterPro" id="IPR001683">
    <property type="entry name" value="PX_dom"/>
</dbReference>
<feature type="domain" description="PX" evidence="3">
    <location>
        <begin position="1"/>
        <end position="144"/>
    </location>
</feature>
<feature type="region of interest" description="Disordered" evidence="2">
    <location>
        <begin position="319"/>
        <end position="345"/>
    </location>
</feature>
<evidence type="ECO:0000313" key="4">
    <source>
        <dbReference type="EMBL" id="CAL5131735.1"/>
    </source>
</evidence>
<reference evidence="4" key="1">
    <citation type="submission" date="2024-06" db="EMBL/GenBank/DDBJ databases">
        <authorList>
            <person name="Liu X."/>
            <person name="Lenzi L."/>
            <person name="Haldenby T S."/>
            <person name="Uol C."/>
        </authorList>
    </citation>
    <scope>NUCLEOTIDE SEQUENCE</scope>
</reference>
<evidence type="ECO:0000313" key="5">
    <source>
        <dbReference type="Proteomes" id="UP001497525"/>
    </source>
</evidence>
<evidence type="ECO:0000256" key="2">
    <source>
        <dbReference type="SAM" id="MobiDB-lite"/>
    </source>
</evidence>
<dbReference type="AlphaFoldDB" id="A0AAV2T3D2"/>
<dbReference type="Gene3D" id="3.30.1520.10">
    <property type="entry name" value="Phox-like domain"/>
    <property type="match status" value="1"/>
</dbReference>